<feature type="transmembrane region" description="Helical" evidence="1">
    <location>
        <begin position="43"/>
        <end position="61"/>
    </location>
</feature>
<accession>A0A9E7SBS4</accession>
<name>A0A9E7SBS4_9EURY</name>
<organism evidence="2 3">
    <name type="scientific">Thermococcus argininiproducens</name>
    <dbReference type="NCBI Taxonomy" id="2866384"/>
    <lineage>
        <taxon>Archaea</taxon>
        <taxon>Methanobacteriati</taxon>
        <taxon>Methanobacteriota</taxon>
        <taxon>Thermococci</taxon>
        <taxon>Thermococcales</taxon>
        <taxon>Thermococcaceae</taxon>
        <taxon>Thermococcus</taxon>
    </lineage>
</organism>
<dbReference type="KEGG" id="thei:K1720_06360"/>
<evidence type="ECO:0000256" key="1">
    <source>
        <dbReference type="SAM" id="Phobius"/>
    </source>
</evidence>
<sequence length="258" mass="29382">MRIIILMGKTKTLYFVLLSGILIATPIGIIVLKNPAIPRMYRAGTLGFIALWAGLMSFVIYRSRKSFEKVEKIKEIISISKNEISFLKPLKVEIGYFDAYGYWSSSGKSRNYHAFKSFITEREDTLNSLKLENKSFLLAIAQDGEGEVYLPGIRILNDEYKDVVILYANPSYEVRFPFESFSVSAKEDFAEARIEAKDYGFKVFISATLSKARRVKVELVSKRRRAVKEILGETKDVGTFKKNFMNETLIIVGCFIKG</sequence>
<dbReference type="RefSeq" id="WP_251947767.1">
    <property type="nucleotide sequence ID" value="NZ_CP080572.1"/>
</dbReference>
<keyword evidence="3" id="KW-1185">Reference proteome</keyword>
<gene>
    <name evidence="2" type="ORF">K1720_06360</name>
</gene>
<dbReference type="EMBL" id="CP080572">
    <property type="protein sequence ID" value="USG99169.1"/>
    <property type="molecule type" value="Genomic_DNA"/>
</dbReference>
<feature type="transmembrane region" description="Helical" evidence="1">
    <location>
        <begin position="12"/>
        <end position="31"/>
    </location>
</feature>
<dbReference type="AlphaFoldDB" id="A0A9E7SBS4"/>
<evidence type="ECO:0000313" key="2">
    <source>
        <dbReference type="EMBL" id="USG99169.1"/>
    </source>
</evidence>
<dbReference type="Proteomes" id="UP001056425">
    <property type="component" value="Chromosome"/>
</dbReference>
<reference evidence="2 3" key="1">
    <citation type="submission" date="2021-08" db="EMBL/GenBank/DDBJ databases">
        <title>Thermococcus onnuriiensis IOH2.</title>
        <authorList>
            <person name="Park Y.-J."/>
        </authorList>
    </citation>
    <scope>NUCLEOTIDE SEQUENCE [LARGE SCALE GENOMIC DNA]</scope>
    <source>
        <strain evidence="2 3">IOH2</strain>
    </source>
</reference>
<evidence type="ECO:0000313" key="3">
    <source>
        <dbReference type="Proteomes" id="UP001056425"/>
    </source>
</evidence>
<keyword evidence="1" id="KW-1133">Transmembrane helix</keyword>
<keyword evidence="1" id="KW-0472">Membrane</keyword>
<proteinExistence type="predicted"/>
<dbReference type="GeneID" id="72777953"/>
<protein>
    <submittedName>
        <fullName evidence="2">Uncharacterized protein</fullName>
    </submittedName>
</protein>
<keyword evidence="1" id="KW-0812">Transmembrane</keyword>